<dbReference type="InterPro" id="IPR044528">
    <property type="entry name" value="POD-like_MBL-fold"/>
</dbReference>
<sequence length="291" mass="31623">MSSPVVEPFYDKDTGTFSYVVYDQVGGMAVIIDPVLDYEPAGARTSTVSADALLAFVRSKLLTVAWILETHAHADHLSAAGYLADQLQAPVAIGRGIVQVQQHFKTLFGLGDEFIADGSQFDRLFEDADSFNVGGLTARVIATPGHTDDSLTYVIGDAAFVGDTVFAADTGTARCDFPGGDAHRLYASIQRILALPADTRIYLCHDYPGSRREAQAQSSIDEQKQHNLHLRDGTDEAAFVQMREQRDATLPVPKLILPALQVNIRGGRLPEPDGNGVRYLRLPLDQIGKPQ</sequence>
<name>A0A0R0CBN5_9GAMM</name>
<evidence type="ECO:0000256" key="1">
    <source>
        <dbReference type="ARBA" id="ARBA00022723"/>
    </source>
</evidence>
<evidence type="ECO:0000313" key="3">
    <source>
        <dbReference type="EMBL" id="KRG67001.1"/>
    </source>
</evidence>
<dbReference type="GO" id="GO:0050313">
    <property type="term" value="F:sulfur dioxygenase activity"/>
    <property type="evidence" value="ECO:0007669"/>
    <property type="project" value="InterPro"/>
</dbReference>
<dbReference type="InterPro" id="IPR051682">
    <property type="entry name" value="Mito_Persulfide_Diox"/>
</dbReference>
<feature type="domain" description="Metallo-beta-lactamase" evidence="2">
    <location>
        <begin position="15"/>
        <end position="205"/>
    </location>
</feature>
<reference evidence="3 4" key="1">
    <citation type="submission" date="2015-05" db="EMBL/GenBank/DDBJ databases">
        <title>Genome sequencing and analysis of members of genus Stenotrophomonas.</title>
        <authorList>
            <person name="Patil P.P."/>
            <person name="Midha S."/>
            <person name="Patil P.B."/>
        </authorList>
    </citation>
    <scope>NUCLEOTIDE SEQUENCE [LARGE SCALE GENOMIC DNA]</scope>
    <source>
        <strain evidence="3 4">DSM 18941</strain>
    </source>
</reference>
<dbReference type="Proteomes" id="UP000051863">
    <property type="component" value="Unassembled WGS sequence"/>
</dbReference>
<dbReference type="AlphaFoldDB" id="A0A0R0CBN5"/>
<keyword evidence="4" id="KW-1185">Reference proteome</keyword>
<evidence type="ECO:0000313" key="4">
    <source>
        <dbReference type="Proteomes" id="UP000051863"/>
    </source>
</evidence>
<dbReference type="OrthoDB" id="9784009at2"/>
<proteinExistence type="predicted"/>
<evidence type="ECO:0000259" key="2">
    <source>
        <dbReference type="SMART" id="SM00849"/>
    </source>
</evidence>
<dbReference type="PATRIC" id="fig|405446.3.peg.1828"/>
<dbReference type="InterPro" id="IPR001279">
    <property type="entry name" value="Metallo-B-lactamas"/>
</dbReference>
<dbReference type="CDD" id="cd07724">
    <property type="entry name" value="POD-like_MBL-fold"/>
    <property type="match status" value="1"/>
</dbReference>
<dbReference type="Gene3D" id="3.60.15.10">
    <property type="entry name" value="Ribonuclease Z/Hydroxyacylglutathione hydrolase-like"/>
    <property type="match status" value="1"/>
</dbReference>
<keyword evidence="1" id="KW-0479">Metal-binding</keyword>
<comment type="caution">
    <text evidence="3">The sequence shown here is derived from an EMBL/GenBank/DDBJ whole genome shotgun (WGS) entry which is preliminary data.</text>
</comment>
<dbReference type="GO" id="GO:0070813">
    <property type="term" value="P:hydrogen sulfide metabolic process"/>
    <property type="evidence" value="ECO:0007669"/>
    <property type="project" value="TreeGrafter"/>
</dbReference>
<organism evidence="3 4">
    <name type="scientific">Stenotrophomonas terrae</name>
    <dbReference type="NCBI Taxonomy" id="405446"/>
    <lineage>
        <taxon>Bacteria</taxon>
        <taxon>Pseudomonadati</taxon>
        <taxon>Pseudomonadota</taxon>
        <taxon>Gammaproteobacteria</taxon>
        <taxon>Lysobacterales</taxon>
        <taxon>Lysobacteraceae</taxon>
        <taxon>Stenotrophomonas</taxon>
    </lineage>
</organism>
<dbReference type="Pfam" id="PF00753">
    <property type="entry name" value="Lactamase_B"/>
    <property type="match status" value="1"/>
</dbReference>
<dbReference type="PANTHER" id="PTHR43084:SF1">
    <property type="entry name" value="PERSULFIDE DIOXYGENASE ETHE1, MITOCHONDRIAL"/>
    <property type="match status" value="1"/>
</dbReference>
<dbReference type="SMART" id="SM00849">
    <property type="entry name" value="Lactamase_B"/>
    <property type="match status" value="1"/>
</dbReference>
<dbReference type="InterPro" id="IPR036866">
    <property type="entry name" value="RibonucZ/Hydroxyglut_hydro"/>
</dbReference>
<protein>
    <submittedName>
        <fullName evidence="3">Beta-lactamase</fullName>
    </submittedName>
</protein>
<dbReference type="EMBL" id="LDJJ01000037">
    <property type="protein sequence ID" value="KRG67001.1"/>
    <property type="molecule type" value="Genomic_DNA"/>
</dbReference>
<dbReference type="PANTHER" id="PTHR43084">
    <property type="entry name" value="PERSULFIDE DIOXYGENASE ETHE1"/>
    <property type="match status" value="1"/>
</dbReference>
<dbReference type="GO" id="GO:0006749">
    <property type="term" value="P:glutathione metabolic process"/>
    <property type="evidence" value="ECO:0007669"/>
    <property type="project" value="InterPro"/>
</dbReference>
<accession>A0A0R0CBN5</accession>
<gene>
    <name evidence="3" type="ORF">ABB27_11640</name>
</gene>
<dbReference type="SUPFAM" id="SSF56281">
    <property type="entry name" value="Metallo-hydrolase/oxidoreductase"/>
    <property type="match status" value="1"/>
</dbReference>
<dbReference type="GO" id="GO:0046872">
    <property type="term" value="F:metal ion binding"/>
    <property type="evidence" value="ECO:0007669"/>
    <property type="project" value="UniProtKB-KW"/>
</dbReference>